<feature type="transmembrane region" description="Helical" evidence="5">
    <location>
        <begin position="369"/>
        <end position="388"/>
    </location>
</feature>
<dbReference type="GO" id="GO:0016020">
    <property type="term" value="C:membrane"/>
    <property type="evidence" value="ECO:0007669"/>
    <property type="project" value="UniProtKB-SubCell"/>
</dbReference>
<dbReference type="SUPFAM" id="SSF103481">
    <property type="entry name" value="Multidrug resistance efflux transporter EmrE"/>
    <property type="match status" value="1"/>
</dbReference>
<feature type="transmembrane region" description="Helical" evidence="5">
    <location>
        <begin position="284"/>
        <end position="307"/>
    </location>
</feature>
<keyword evidence="2 5" id="KW-0812">Transmembrane</keyword>
<evidence type="ECO:0000256" key="1">
    <source>
        <dbReference type="ARBA" id="ARBA00004141"/>
    </source>
</evidence>
<accession>A0AB34JN62</accession>
<evidence type="ECO:0000313" key="6">
    <source>
        <dbReference type="EMBL" id="KAL1523341.1"/>
    </source>
</evidence>
<name>A0AB34JN62_PRYPA</name>
<evidence type="ECO:0008006" key="8">
    <source>
        <dbReference type="Google" id="ProtNLM"/>
    </source>
</evidence>
<sequence>MSHFSPDAPPATPPYCPPHDLDLGHRATSGAKSSLLRAEAATESPSSRGHALAVQRRRLGGILVFMVAALYVGSGVAIQLLFDELNFEKPFFFSYVSVSLCSTYLLQFGLLRCRRVCMRPTHAYSQELQYELQYVRQVSIAHQPMRLVRPALLLAPAYFSLNYTYFLSLDLTTVSETMILSSSTGVWTLIFMSLFLNEKMTRAKVATVMVSILGMCLISYSPGKTEPHLALATHSSSTAPPPRVMSAALAGDLLAVMSAAASGVYMVLLRVCVPNEDDVHMPSLFGMIGFVSMLFFLPLFPILHLTGVEKFELLPSSSAMLTLLFSAATSTVLPDMLLAKAVVMTSPLVATLGLSTMIPMSVICDYMRGLGHLSPHFFLGTIAVFVGFQMETLADYSWGSDNKDAG</sequence>
<dbReference type="PANTHER" id="PTHR23051">
    <property type="entry name" value="SOLUTE CARRIER FAMILY 35, MEMBER F5"/>
    <property type="match status" value="1"/>
</dbReference>
<evidence type="ECO:0000313" key="7">
    <source>
        <dbReference type="Proteomes" id="UP001515480"/>
    </source>
</evidence>
<dbReference type="InterPro" id="IPR037185">
    <property type="entry name" value="EmrE-like"/>
</dbReference>
<comment type="subcellular location">
    <subcellularLocation>
        <location evidence="1">Membrane</location>
        <topology evidence="1">Multi-pass membrane protein</topology>
    </subcellularLocation>
</comment>
<organism evidence="6 7">
    <name type="scientific">Prymnesium parvum</name>
    <name type="common">Toxic golden alga</name>
    <dbReference type="NCBI Taxonomy" id="97485"/>
    <lineage>
        <taxon>Eukaryota</taxon>
        <taxon>Haptista</taxon>
        <taxon>Haptophyta</taxon>
        <taxon>Prymnesiophyceae</taxon>
        <taxon>Prymnesiales</taxon>
        <taxon>Prymnesiaceae</taxon>
        <taxon>Prymnesium</taxon>
    </lineage>
</organism>
<keyword evidence="7" id="KW-1185">Reference proteome</keyword>
<keyword evidence="3 5" id="KW-1133">Transmembrane helix</keyword>
<evidence type="ECO:0000256" key="4">
    <source>
        <dbReference type="ARBA" id="ARBA00023136"/>
    </source>
</evidence>
<feature type="transmembrane region" description="Helical" evidence="5">
    <location>
        <begin position="92"/>
        <end position="111"/>
    </location>
</feature>
<feature type="transmembrane region" description="Helical" evidence="5">
    <location>
        <begin position="178"/>
        <end position="196"/>
    </location>
</feature>
<dbReference type="Proteomes" id="UP001515480">
    <property type="component" value="Unassembled WGS sequence"/>
</dbReference>
<evidence type="ECO:0000256" key="5">
    <source>
        <dbReference type="SAM" id="Phobius"/>
    </source>
</evidence>
<feature type="transmembrane region" description="Helical" evidence="5">
    <location>
        <begin position="313"/>
        <end position="334"/>
    </location>
</feature>
<dbReference type="EMBL" id="JBGBPQ010000006">
    <property type="protein sequence ID" value="KAL1523341.1"/>
    <property type="molecule type" value="Genomic_DNA"/>
</dbReference>
<feature type="transmembrane region" description="Helical" evidence="5">
    <location>
        <begin position="59"/>
        <end position="80"/>
    </location>
</feature>
<feature type="transmembrane region" description="Helical" evidence="5">
    <location>
        <begin position="253"/>
        <end position="272"/>
    </location>
</feature>
<feature type="transmembrane region" description="Helical" evidence="5">
    <location>
        <begin position="147"/>
        <end position="166"/>
    </location>
</feature>
<dbReference type="AlphaFoldDB" id="A0AB34JN62"/>
<dbReference type="PANTHER" id="PTHR23051:SF0">
    <property type="entry name" value="SOLUTE CARRIER FAMILY 35 MEMBER F5"/>
    <property type="match status" value="1"/>
</dbReference>
<protein>
    <recommendedName>
        <fullName evidence="8">EamA domain-containing protein</fullName>
    </recommendedName>
</protein>
<reference evidence="6 7" key="1">
    <citation type="journal article" date="2024" name="Science">
        <title>Giant polyketide synthase enzymes in the biosynthesis of giant marine polyether toxins.</title>
        <authorList>
            <person name="Fallon T.R."/>
            <person name="Shende V.V."/>
            <person name="Wierzbicki I.H."/>
            <person name="Pendleton A.L."/>
            <person name="Watervoot N.F."/>
            <person name="Auber R.P."/>
            <person name="Gonzalez D.J."/>
            <person name="Wisecaver J.H."/>
            <person name="Moore B.S."/>
        </authorList>
    </citation>
    <scope>NUCLEOTIDE SEQUENCE [LARGE SCALE GENOMIC DNA]</scope>
    <source>
        <strain evidence="6 7">12B1</strain>
    </source>
</reference>
<evidence type="ECO:0000256" key="2">
    <source>
        <dbReference type="ARBA" id="ARBA00022692"/>
    </source>
</evidence>
<evidence type="ECO:0000256" key="3">
    <source>
        <dbReference type="ARBA" id="ARBA00022989"/>
    </source>
</evidence>
<keyword evidence="4 5" id="KW-0472">Membrane</keyword>
<feature type="transmembrane region" description="Helical" evidence="5">
    <location>
        <begin position="341"/>
        <end position="363"/>
    </location>
</feature>
<gene>
    <name evidence="6" type="ORF">AB1Y20_018286</name>
</gene>
<comment type="caution">
    <text evidence="6">The sequence shown here is derived from an EMBL/GenBank/DDBJ whole genome shotgun (WGS) entry which is preliminary data.</text>
</comment>
<proteinExistence type="predicted"/>